<dbReference type="SUPFAM" id="SSF47781">
    <property type="entry name" value="RuvA domain 2-like"/>
    <property type="match status" value="1"/>
</dbReference>
<dbReference type="Proteomes" id="UP001589609">
    <property type="component" value="Unassembled WGS sequence"/>
</dbReference>
<dbReference type="PANTHER" id="PTHR21180:SF32">
    <property type="entry name" value="ENDONUCLEASE_EXONUCLEASE_PHOSPHATASE FAMILY DOMAIN-CONTAINING PROTEIN 1"/>
    <property type="match status" value="1"/>
</dbReference>
<dbReference type="InterPro" id="IPR003583">
    <property type="entry name" value="Hlx-hairpin-Hlx_DNA-bd_motif"/>
</dbReference>
<organism evidence="2 3">
    <name type="scientific">Ectobacillus funiculus</name>
    <dbReference type="NCBI Taxonomy" id="137993"/>
    <lineage>
        <taxon>Bacteria</taxon>
        <taxon>Bacillati</taxon>
        <taxon>Bacillota</taxon>
        <taxon>Bacilli</taxon>
        <taxon>Bacillales</taxon>
        <taxon>Bacillaceae</taxon>
        <taxon>Ectobacillus</taxon>
    </lineage>
</organism>
<dbReference type="InterPro" id="IPR010994">
    <property type="entry name" value="RuvA_2-like"/>
</dbReference>
<dbReference type="RefSeq" id="WP_379951887.1">
    <property type="nucleotide sequence ID" value="NZ_JBHMAF010000196.1"/>
</dbReference>
<evidence type="ECO:0000313" key="2">
    <source>
        <dbReference type="EMBL" id="MFB9761768.1"/>
    </source>
</evidence>
<sequence>MERYTKWGVLAAAILLLLFLFYWQTDRGKQKDPLPIVSKQEQRTEAAEPETSFVIADIKGAVKNAGVYELPNGSRVKEAIERAGGLLSDAETGSINLAQLVHDQMMIVVPKKGEQPLFPPSSEGGKVAINIATKEELEKIPGIGPKKAESILRYREEHGSFRKFEDLLEVEGIGEKSLEKLKDEIIVP</sequence>
<proteinExistence type="predicted"/>
<feature type="domain" description="Helix-hairpin-helix DNA-binding motif class 1" evidence="1">
    <location>
        <begin position="135"/>
        <end position="154"/>
    </location>
</feature>
<dbReference type="PANTHER" id="PTHR21180">
    <property type="entry name" value="ENDONUCLEASE/EXONUCLEASE/PHOSPHATASE FAMILY DOMAIN-CONTAINING PROTEIN 1"/>
    <property type="match status" value="1"/>
</dbReference>
<dbReference type="Gene3D" id="1.10.150.280">
    <property type="entry name" value="AF1531-like domain"/>
    <property type="match status" value="1"/>
</dbReference>
<dbReference type="InterPro" id="IPR004509">
    <property type="entry name" value="Competence_ComEA_HhH"/>
</dbReference>
<feature type="domain" description="Helix-hairpin-helix DNA-binding motif class 1" evidence="1">
    <location>
        <begin position="165"/>
        <end position="184"/>
    </location>
</feature>
<evidence type="ECO:0000313" key="3">
    <source>
        <dbReference type="Proteomes" id="UP001589609"/>
    </source>
</evidence>
<gene>
    <name evidence="2" type="ORF">ACFFMS_26410</name>
</gene>
<evidence type="ECO:0000259" key="1">
    <source>
        <dbReference type="SMART" id="SM00278"/>
    </source>
</evidence>
<dbReference type="Pfam" id="PF12836">
    <property type="entry name" value="HHH_3"/>
    <property type="match status" value="1"/>
</dbReference>
<keyword evidence="3" id="KW-1185">Reference proteome</keyword>
<accession>A0ABV5WNJ7</accession>
<dbReference type="SMART" id="SM00278">
    <property type="entry name" value="HhH1"/>
    <property type="match status" value="2"/>
</dbReference>
<comment type="caution">
    <text evidence="2">The sequence shown here is derived from an EMBL/GenBank/DDBJ whole genome shotgun (WGS) entry which is preliminary data.</text>
</comment>
<dbReference type="InterPro" id="IPR019554">
    <property type="entry name" value="Soluble_ligand-bd"/>
</dbReference>
<dbReference type="InterPro" id="IPR051675">
    <property type="entry name" value="Endo/Exo/Phosphatase_dom_1"/>
</dbReference>
<reference evidence="2 3" key="1">
    <citation type="submission" date="2024-09" db="EMBL/GenBank/DDBJ databases">
        <authorList>
            <person name="Sun Q."/>
            <person name="Mori K."/>
        </authorList>
    </citation>
    <scope>NUCLEOTIDE SEQUENCE [LARGE SCALE GENOMIC DNA]</scope>
    <source>
        <strain evidence="2 3">JCM 11201</strain>
    </source>
</reference>
<protein>
    <submittedName>
        <fullName evidence="2">Helix-hairpin-helix domain-containing protein</fullName>
    </submittedName>
</protein>
<name>A0ABV5WNJ7_9BACI</name>
<dbReference type="NCBIfam" id="TIGR00426">
    <property type="entry name" value="competence protein ComEA helix-hairpin-helix repeat region"/>
    <property type="match status" value="1"/>
</dbReference>
<dbReference type="EMBL" id="JBHMAF010000196">
    <property type="protein sequence ID" value="MFB9761768.1"/>
    <property type="molecule type" value="Genomic_DNA"/>
</dbReference>
<dbReference type="Pfam" id="PF10531">
    <property type="entry name" value="SLBB"/>
    <property type="match status" value="1"/>
</dbReference>